<keyword evidence="4 7" id="KW-0812">Transmembrane</keyword>
<dbReference type="Pfam" id="PF00528">
    <property type="entry name" value="BPD_transp_1"/>
    <property type="match status" value="1"/>
</dbReference>
<dbReference type="KEGG" id="afx:JZ786_10630"/>
<organism evidence="9 10">
    <name type="scientific">Alicyclobacillus mengziensis</name>
    <dbReference type="NCBI Taxonomy" id="2931921"/>
    <lineage>
        <taxon>Bacteria</taxon>
        <taxon>Bacillati</taxon>
        <taxon>Bacillota</taxon>
        <taxon>Bacilli</taxon>
        <taxon>Bacillales</taxon>
        <taxon>Alicyclobacillaceae</taxon>
        <taxon>Alicyclobacillus</taxon>
    </lineage>
</organism>
<feature type="domain" description="ABC transmembrane type-1" evidence="8">
    <location>
        <begin position="90"/>
        <end position="286"/>
    </location>
</feature>
<keyword evidence="2 7" id="KW-0813">Transport</keyword>
<evidence type="ECO:0000256" key="7">
    <source>
        <dbReference type="RuleBase" id="RU363032"/>
    </source>
</evidence>
<dbReference type="InterPro" id="IPR035906">
    <property type="entry name" value="MetI-like_sf"/>
</dbReference>
<name>A0A9X7W239_9BACL</name>
<comment type="subcellular location">
    <subcellularLocation>
        <location evidence="1 7">Cell membrane</location>
        <topology evidence="1 7">Multi-pass membrane protein</topology>
    </subcellularLocation>
</comment>
<reference evidence="9 10" key="1">
    <citation type="submission" date="2021-02" db="EMBL/GenBank/DDBJ databases">
        <title>Alicyclobacillus curvatus sp. nov. and Alicyclobacillus mengziensis sp. nov., two acidophilic bacteria isolated from acid mine drainage.</title>
        <authorList>
            <person name="Huang Y."/>
        </authorList>
    </citation>
    <scope>NUCLEOTIDE SEQUENCE [LARGE SCALE GENOMIC DNA]</scope>
    <source>
        <strain evidence="9 10">S30H14</strain>
    </source>
</reference>
<evidence type="ECO:0000256" key="1">
    <source>
        <dbReference type="ARBA" id="ARBA00004651"/>
    </source>
</evidence>
<evidence type="ECO:0000256" key="3">
    <source>
        <dbReference type="ARBA" id="ARBA00022475"/>
    </source>
</evidence>
<dbReference type="PANTHER" id="PTHR43744">
    <property type="entry name" value="ABC TRANSPORTER PERMEASE PROTEIN MG189-RELATED-RELATED"/>
    <property type="match status" value="1"/>
</dbReference>
<dbReference type="CDD" id="cd06261">
    <property type="entry name" value="TM_PBP2"/>
    <property type="match status" value="1"/>
</dbReference>
<feature type="transmembrane region" description="Helical" evidence="7">
    <location>
        <begin position="21"/>
        <end position="47"/>
    </location>
</feature>
<keyword evidence="10" id="KW-1185">Reference proteome</keyword>
<dbReference type="EMBL" id="CP071182">
    <property type="protein sequence ID" value="QSO49331.1"/>
    <property type="molecule type" value="Genomic_DNA"/>
</dbReference>
<comment type="similarity">
    <text evidence="7">Belongs to the binding-protein-dependent transport system permease family.</text>
</comment>
<evidence type="ECO:0000313" key="9">
    <source>
        <dbReference type="EMBL" id="QSO49331.1"/>
    </source>
</evidence>
<feature type="transmembrane region" description="Helical" evidence="7">
    <location>
        <begin position="264"/>
        <end position="286"/>
    </location>
</feature>
<keyword evidence="6 7" id="KW-0472">Membrane</keyword>
<dbReference type="GO" id="GO:0005886">
    <property type="term" value="C:plasma membrane"/>
    <property type="evidence" value="ECO:0007669"/>
    <property type="project" value="UniProtKB-SubCell"/>
</dbReference>
<dbReference type="GO" id="GO:0055085">
    <property type="term" value="P:transmembrane transport"/>
    <property type="evidence" value="ECO:0007669"/>
    <property type="project" value="InterPro"/>
</dbReference>
<dbReference type="InterPro" id="IPR000515">
    <property type="entry name" value="MetI-like"/>
</dbReference>
<accession>A0A9X7W239</accession>
<evidence type="ECO:0000259" key="8">
    <source>
        <dbReference type="PROSITE" id="PS50928"/>
    </source>
</evidence>
<dbReference type="PROSITE" id="PS50928">
    <property type="entry name" value="ABC_TM1"/>
    <property type="match status" value="1"/>
</dbReference>
<dbReference type="SUPFAM" id="SSF161098">
    <property type="entry name" value="MetI-like"/>
    <property type="match status" value="1"/>
</dbReference>
<gene>
    <name evidence="9" type="ORF">JZ786_10630</name>
</gene>
<dbReference type="Proteomes" id="UP000663505">
    <property type="component" value="Chromosome"/>
</dbReference>
<proteinExistence type="inferred from homology"/>
<feature type="transmembrane region" description="Helical" evidence="7">
    <location>
        <begin position="155"/>
        <end position="180"/>
    </location>
</feature>
<dbReference type="PANTHER" id="PTHR43744:SF12">
    <property type="entry name" value="ABC TRANSPORTER PERMEASE PROTEIN MG189-RELATED"/>
    <property type="match status" value="1"/>
</dbReference>
<protein>
    <submittedName>
        <fullName evidence="9">Carbohydrate ABC transporter permease</fullName>
    </submittedName>
</protein>
<evidence type="ECO:0000256" key="2">
    <source>
        <dbReference type="ARBA" id="ARBA00022448"/>
    </source>
</evidence>
<keyword evidence="5 7" id="KW-1133">Transmembrane helix</keyword>
<evidence type="ECO:0000313" key="10">
    <source>
        <dbReference type="Proteomes" id="UP000663505"/>
    </source>
</evidence>
<feature type="transmembrane region" description="Helical" evidence="7">
    <location>
        <begin position="125"/>
        <end position="149"/>
    </location>
</feature>
<evidence type="ECO:0000256" key="5">
    <source>
        <dbReference type="ARBA" id="ARBA00022989"/>
    </source>
</evidence>
<dbReference type="RefSeq" id="WP_206658642.1">
    <property type="nucleotide sequence ID" value="NZ_CP071182.1"/>
</dbReference>
<sequence length="301" mass="33504">MSEVAPMTDLQRMHHRSSSSHTLKTGLSMILLVVMAMYFLLPLYWLIVSSTKSTTELFTMPILEFPAHLNVFQNLKQLDTYQGGVYWRWFLNSMIYAGVSSILGTLISAAAGYAISRYTFRFQGVILRTIVAGLAIPLAALTIPIFLVLRDLGLINTYAGVILPMMINPFGAYFMSVYIRDAMPGELVDSGRVDGAGEFRIFWKIAVPIIRPGLVTLFLIIFIAVWNNFFLPLVIINNPNLFPITLGLNLLISNLHTAGAGTPMYEMIMLGSVISVLPMIILFPWLRRYITTGIALGSVKS</sequence>
<keyword evidence="3" id="KW-1003">Cell membrane</keyword>
<evidence type="ECO:0000256" key="4">
    <source>
        <dbReference type="ARBA" id="ARBA00022692"/>
    </source>
</evidence>
<dbReference type="AlphaFoldDB" id="A0A9X7W239"/>
<dbReference type="Gene3D" id="1.10.3720.10">
    <property type="entry name" value="MetI-like"/>
    <property type="match status" value="1"/>
</dbReference>
<evidence type="ECO:0000256" key="6">
    <source>
        <dbReference type="ARBA" id="ARBA00023136"/>
    </source>
</evidence>
<feature type="transmembrane region" description="Helical" evidence="7">
    <location>
        <begin position="94"/>
        <end position="113"/>
    </location>
</feature>